<dbReference type="EMBL" id="CBXG010000055">
    <property type="protein sequence ID" value="CDM07618.1"/>
    <property type="molecule type" value="Genomic_DNA"/>
</dbReference>
<dbReference type="AlphaFoldDB" id="W6PCM4"/>
<evidence type="ECO:0000313" key="1">
    <source>
        <dbReference type="EMBL" id="CDM07618.1"/>
    </source>
</evidence>
<evidence type="ECO:0000313" key="2">
    <source>
        <dbReference type="Proteomes" id="UP000019380"/>
    </source>
</evidence>
<reference evidence="1 2" key="1">
    <citation type="submission" date="2013-12" db="EMBL/GenBank/DDBJ databases">
        <title>Improved hybrid genome assemblies of Bacteroides xylanisolvens SD CC 1b and Bacteroides xylanisolvens SD CC 2a using Illumina and 454 Sequencing.</title>
        <authorList>
            <person name="Ramaraj T."/>
            <person name="Sundararajan A."/>
            <person name="Mudge J."/>
            <person name="Schilkey F.D."/>
            <person name="Delvecchio V."/>
            <person name="Donlon M."/>
            <person name="Ziemer C."/>
        </authorList>
    </citation>
    <scope>NUCLEOTIDE SEQUENCE [LARGE SCALE GENOMIC DNA]</scope>
</reference>
<comment type="caution">
    <text evidence="1">The sequence shown here is derived from an EMBL/GenBank/DDBJ whole genome shotgun (WGS) entry which is preliminary data.</text>
</comment>
<gene>
    <name evidence="1" type="ORF">BN890_52420</name>
</gene>
<sequence length="38" mass="4246">MYYSCKDKSLSETSGFQEKIIADGKPMFIKTGSITNLL</sequence>
<protein>
    <submittedName>
        <fullName evidence="1">Uncharacterized protein</fullName>
    </submittedName>
</protein>
<proteinExistence type="predicted"/>
<organism evidence="1 2">
    <name type="scientific">Bacteroides xylanisolvens SD CC 1b</name>
    <dbReference type="NCBI Taxonomy" id="702447"/>
    <lineage>
        <taxon>Bacteria</taxon>
        <taxon>Pseudomonadati</taxon>
        <taxon>Bacteroidota</taxon>
        <taxon>Bacteroidia</taxon>
        <taxon>Bacteroidales</taxon>
        <taxon>Bacteroidaceae</taxon>
        <taxon>Bacteroides</taxon>
    </lineage>
</organism>
<accession>W6PCM4</accession>
<dbReference type="Proteomes" id="UP000019380">
    <property type="component" value="Unassembled WGS sequence"/>
</dbReference>
<name>W6PCM4_9BACE</name>